<dbReference type="Proteomes" id="UP001174136">
    <property type="component" value="Unassembled WGS sequence"/>
</dbReference>
<proteinExistence type="predicted"/>
<protein>
    <submittedName>
        <fullName evidence="2">Uncharacterized protein</fullName>
    </submittedName>
</protein>
<evidence type="ECO:0000256" key="1">
    <source>
        <dbReference type="SAM" id="MobiDB-lite"/>
    </source>
</evidence>
<comment type="caution">
    <text evidence="2">The sequence shown here is derived from an EMBL/GenBank/DDBJ whole genome shotgun (WGS) entry which is preliminary data.</text>
</comment>
<evidence type="ECO:0000313" key="2">
    <source>
        <dbReference type="EMBL" id="KAK0144028.1"/>
    </source>
</evidence>
<evidence type="ECO:0000313" key="3">
    <source>
        <dbReference type="Proteomes" id="UP001174136"/>
    </source>
</evidence>
<accession>A0AA47MP97</accession>
<keyword evidence="3" id="KW-1185">Reference proteome</keyword>
<dbReference type="EMBL" id="JAOPHQ010003171">
    <property type="protein sequence ID" value="KAK0144028.1"/>
    <property type="molecule type" value="Genomic_DNA"/>
</dbReference>
<feature type="region of interest" description="Disordered" evidence="1">
    <location>
        <begin position="1"/>
        <end position="45"/>
    </location>
</feature>
<dbReference type="AlphaFoldDB" id="A0AA47MP97"/>
<gene>
    <name evidence="2" type="ORF">N1851_017635</name>
</gene>
<organism evidence="2 3">
    <name type="scientific">Merluccius polli</name>
    <name type="common">Benguela hake</name>
    <name type="synonym">Merluccius cadenati</name>
    <dbReference type="NCBI Taxonomy" id="89951"/>
    <lineage>
        <taxon>Eukaryota</taxon>
        <taxon>Metazoa</taxon>
        <taxon>Chordata</taxon>
        <taxon>Craniata</taxon>
        <taxon>Vertebrata</taxon>
        <taxon>Euteleostomi</taxon>
        <taxon>Actinopterygii</taxon>
        <taxon>Neopterygii</taxon>
        <taxon>Teleostei</taxon>
        <taxon>Neoteleostei</taxon>
        <taxon>Acanthomorphata</taxon>
        <taxon>Zeiogadaria</taxon>
        <taxon>Gadariae</taxon>
        <taxon>Gadiformes</taxon>
        <taxon>Gadoidei</taxon>
        <taxon>Merlucciidae</taxon>
        <taxon>Merluccius</taxon>
    </lineage>
</organism>
<name>A0AA47MP97_MERPO</name>
<reference evidence="2" key="1">
    <citation type="journal article" date="2023" name="Front. Mar. Sci.">
        <title>A new Merluccius polli reference genome to investigate the effects of global change in West African waters.</title>
        <authorList>
            <person name="Mateo J.L."/>
            <person name="Blanco-Fernandez C."/>
            <person name="Garcia-Vazquez E."/>
            <person name="Machado-Schiaffino G."/>
        </authorList>
    </citation>
    <scope>NUCLEOTIDE SEQUENCE</scope>
    <source>
        <strain evidence="2">C29</strain>
        <tissue evidence="2">Fin</tissue>
    </source>
</reference>
<sequence>MGGTWGGQSDSRGGPCHPRPLPGHATEGRGVESEREMEGERDGKRALMEREMDKEMDIKMRGGKCCIVPSTVTCEDRPCTLNVHAQRARSTCTLIVCTQRAQAVCRAVRKVCLAMKRLLPMFVVFPGHKPVRAIKEVLGVVVHAVATRFTKVCVLTMSPRSIPPPSQVFPIWLMTGMKVVLSAVVHSVHH</sequence>
<feature type="compositionally biased region" description="Basic and acidic residues" evidence="1">
    <location>
        <begin position="26"/>
        <end position="45"/>
    </location>
</feature>